<dbReference type="RefSeq" id="WP_119311319.1">
    <property type="nucleotide sequence ID" value="NZ_CP034413.3"/>
</dbReference>
<dbReference type="KEGG" id="obj:EIO64_03010"/>
<dbReference type="Proteomes" id="UP000298642">
    <property type="component" value="Chromosome"/>
</dbReference>
<accession>A0A4D7AM00</accession>
<reference evidence="2" key="1">
    <citation type="submission" date="2018-12" db="EMBL/GenBank/DDBJ databases">
        <title>Dusodibacter welbiota gen. nov., sp. nov., isolated from human faeces and emended description of the Oscillibacter genus.</title>
        <authorList>
            <person name="Le Roy T."/>
            <person name="Van der Smissen P."/>
            <person name="Delzenne N."/>
            <person name="Muccioli G."/>
            <person name="Collet J.F."/>
            <person name="Cani P.D."/>
        </authorList>
    </citation>
    <scope>NUCLEOTIDE SEQUENCE [LARGE SCALE GENOMIC DNA]</scope>
    <source>
        <strain evidence="2">J115</strain>
    </source>
</reference>
<proteinExistence type="predicted"/>
<organism evidence="1 2">
    <name type="scientific">Dysosmobacter welbionis</name>
    <dbReference type="NCBI Taxonomy" id="2093857"/>
    <lineage>
        <taxon>Bacteria</taxon>
        <taxon>Bacillati</taxon>
        <taxon>Bacillota</taxon>
        <taxon>Clostridia</taxon>
        <taxon>Eubacteriales</taxon>
        <taxon>Oscillospiraceae</taxon>
        <taxon>Dysosmobacter</taxon>
    </lineage>
</organism>
<dbReference type="AlphaFoldDB" id="A0A4D7AM00"/>
<dbReference type="SUPFAM" id="SSF109604">
    <property type="entry name" value="HD-domain/PDEase-like"/>
    <property type="match status" value="1"/>
</dbReference>
<evidence type="ECO:0000313" key="1">
    <source>
        <dbReference type="EMBL" id="QCI58325.1"/>
    </source>
</evidence>
<evidence type="ECO:0008006" key="3">
    <source>
        <dbReference type="Google" id="ProtNLM"/>
    </source>
</evidence>
<gene>
    <name evidence="1" type="ORF">EIO64_03010</name>
</gene>
<evidence type="ECO:0000313" key="2">
    <source>
        <dbReference type="Proteomes" id="UP000298642"/>
    </source>
</evidence>
<dbReference type="Gene3D" id="1.10.3210.10">
    <property type="entry name" value="Hypothetical protein af1432"/>
    <property type="match status" value="1"/>
</dbReference>
<sequence length="338" mass="38456">MTENWSLYHPEIPEFLRRLAETPPMARLRQVGMNCGCEYTSFPHFAGWAPYSRFDHSVGVGLIVWHFTGDLRQSAAGLLHDAATPAFAHVVDFLHGDHLHQESTEARTAELIETSPELQALLKEYGLTTEDVADYHRYPIADNDSPQLSADRLEYTLGDLRCYGFAGADALRVFYEDLTVWRDESGRPELAFRTRETACAFTEASLQTAQVYVADEDRFAMQALADLLRDAVNRQVLTEDDLYRTESFVIQKLEADPASARRWRRFRRFCRVERSAERPENGLWFRIPAKLRYIDPLVAGLGRVSRLDAGVRQAQEAFLATDFACWIGVPEETAGEND</sequence>
<protein>
    <recommendedName>
        <fullName evidence="3">HD domain-containing protein</fullName>
    </recommendedName>
</protein>
<dbReference type="EMBL" id="CP034413">
    <property type="protein sequence ID" value="QCI58325.1"/>
    <property type="molecule type" value="Genomic_DNA"/>
</dbReference>
<name>A0A4D7AM00_9FIRM</name>
<keyword evidence="2" id="KW-1185">Reference proteome</keyword>